<feature type="compositionally biased region" description="Low complexity" evidence="5">
    <location>
        <begin position="448"/>
        <end position="461"/>
    </location>
</feature>
<feature type="region of interest" description="Disordered" evidence="5">
    <location>
        <begin position="320"/>
        <end position="350"/>
    </location>
</feature>
<keyword evidence="1" id="KW-0479">Metal-binding</keyword>
<reference evidence="8" key="1">
    <citation type="submission" date="2025-08" db="UniProtKB">
        <authorList>
            <consortium name="RefSeq"/>
        </authorList>
    </citation>
    <scope>IDENTIFICATION</scope>
    <source>
        <tissue evidence="8">Testes</tissue>
    </source>
</reference>
<evidence type="ECO:0000313" key="7">
    <source>
        <dbReference type="Proteomes" id="UP000694865"/>
    </source>
</evidence>
<evidence type="ECO:0000256" key="3">
    <source>
        <dbReference type="ARBA" id="ARBA00022912"/>
    </source>
</evidence>
<keyword evidence="2 4" id="KW-0378">Hydrolase</keyword>
<dbReference type="SUPFAM" id="SSF81606">
    <property type="entry name" value="PP2C-like"/>
    <property type="match status" value="1"/>
</dbReference>
<feature type="compositionally biased region" description="Acidic residues" evidence="5">
    <location>
        <begin position="324"/>
        <end position="339"/>
    </location>
</feature>
<keyword evidence="7" id="KW-1185">Reference proteome</keyword>
<evidence type="ECO:0000259" key="6">
    <source>
        <dbReference type="PROSITE" id="PS51746"/>
    </source>
</evidence>
<gene>
    <name evidence="8" type="primary">LOC100371587</name>
</gene>
<feature type="region of interest" description="Disordered" evidence="5">
    <location>
        <begin position="437"/>
        <end position="475"/>
    </location>
</feature>
<organism evidence="7 8">
    <name type="scientific">Saccoglossus kowalevskii</name>
    <name type="common">Acorn worm</name>
    <dbReference type="NCBI Taxonomy" id="10224"/>
    <lineage>
        <taxon>Eukaryota</taxon>
        <taxon>Metazoa</taxon>
        <taxon>Hemichordata</taxon>
        <taxon>Enteropneusta</taxon>
        <taxon>Harrimaniidae</taxon>
        <taxon>Saccoglossus</taxon>
    </lineage>
</organism>
<keyword evidence="3 4" id="KW-0904">Protein phosphatase</keyword>
<evidence type="ECO:0000256" key="4">
    <source>
        <dbReference type="RuleBase" id="RU003465"/>
    </source>
</evidence>
<accession>A0ABM0GWA8</accession>
<dbReference type="InterPro" id="IPR036457">
    <property type="entry name" value="PPM-type-like_dom_sf"/>
</dbReference>
<feature type="compositionally biased region" description="Polar residues" evidence="5">
    <location>
        <begin position="437"/>
        <end position="447"/>
    </location>
</feature>
<name>A0ABM0GWA8_SACKO</name>
<dbReference type="CDD" id="cd00143">
    <property type="entry name" value="PP2Cc"/>
    <property type="match status" value="1"/>
</dbReference>
<feature type="domain" description="PPM-type phosphatase" evidence="6">
    <location>
        <begin position="11"/>
        <end position="318"/>
    </location>
</feature>
<sequence>MPQPVPCLDLRVTAEANQGGRKYMEDLTSIIFERDINKEVAFFAIYDGHGGREAAMFAREHLWENIKKQKGFYSKDPDAVVRAIRQGFLVTHNAMWKQLPKWPKSLSGLPSTAGTTVSAVIIRGVRMFVAHVGDSGVTLALKEPNKDRLRGVPLTSDHKPESPKERKRIERLGGRVVNKSGVQRVVWKRPRLSHSGPIRRSTKIDHIPFLAVARSLGDLWSYDFYRGEFLVSPEPDISVHRINPNYHKFLVLASDGLWNMVSPQEAADFVDHCERERKSPNHKPWLGHVSHRLVTRALEKWRSRMMRADNTSVIVIFTEHPEGNDDDSATVSEVEEEDEPIKKEPDCVPGKPALLRHKAITNRDTFVSVKRQAVEAALKESTGFSKKLKTNHKENNSSSSSSKAIPGSLKSHPGVANFANPILITGDRTSPRRHSLQNTFMVNRQGGSSTLASSPSSSSSSGPKKINHSTSLSFR</sequence>
<feature type="region of interest" description="Disordered" evidence="5">
    <location>
        <begin position="385"/>
        <end position="413"/>
    </location>
</feature>
<dbReference type="InterPro" id="IPR000222">
    <property type="entry name" value="PP2C_BS"/>
</dbReference>
<evidence type="ECO:0000256" key="5">
    <source>
        <dbReference type="SAM" id="MobiDB-lite"/>
    </source>
</evidence>
<dbReference type="GeneID" id="100371587"/>
<dbReference type="InterPro" id="IPR001932">
    <property type="entry name" value="PPM-type_phosphatase-like_dom"/>
</dbReference>
<dbReference type="PANTHER" id="PTHR47992">
    <property type="entry name" value="PROTEIN PHOSPHATASE"/>
    <property type="match status" value="1"/>
</dbReference>
<protein>
    <submittedName>
        <fullName evidence="8">Protein phosphatase 1D-like</fullName>
    </submittedName>
</protein>
<dbReference type="SMART" id="SM00332">
    <property type="entry name" value="PP2Cc"/>
    <property type="match status" value="1"/>
</dbReference>
<dbReference type="PROSITE" id="PS51746">
    <property type="entry name" value="PPM_2"/>
    <property type="match status" value="1"/>
</dbReference>
<evidence type="ECO:0000256" key="1">
    <source>
        <dbReference type="ARBA" id="ARBA00022723"/>
    </source>
</evidence>
<comment type="similarity">
    <text evidence="4">Belongs to the PP2C family.</text>
</comment>
<dbReference type="Gene3D" id="3.60.40.10">
    <property type="entry name" value="PPM-type phosphatase domain"/>
    <property type="match status" value="1"/>
</dbReference>
<evidence type="ECO:0000313" key="8">
    <source>
        <dbReference type="RefSeq" id="XP_002738759.1"/>
    </source>
</evidence>
<evidence type="ECO:0000256" key="2">
    <source>
        <dbReference type="ARBA" id="ARBA00022801"/>
    </source>
</evidence>
<dbReference type="Pfam" id="PF00481">
    <property type="entry name" value="PP2C"/>
    <property type="match status" value="1"/>
</dbReference>
<proteinExistence type="inferred from homology"/>
<dbReference type="InterPro" id="IPR015655">
    <property type="entry name" value="PP2C"/>
</dbReference>
<dbReference type="PROSITE" id="PS01032">
    <property type="entry name" value="PPM_1"/>
    <property type="match status" value="1"/>
</dbReference>
<dbReference type="Proteomes" id="UP000694865">
    <property type="component" value="Unplaced"/>
</dbReference>
<dbReference type="RefSeq" id="XP_002738759.1">
    <property type="nucleotide sequence ID" value="XM_002738713.2"/>
</dbReference>